<reference evidence="2" key="3">
    <citation type="submission" date="2020-12" db="UniProtKB">
        <authorList>
            <consortium name="EnsemblPlants"/>
        </authorList>
    </citation>
    <scope>IDENTIFICATION</scope>
</reference>
<evidence type="ECO:0000313" key="3">
    <source>
        <dbReference type="Proteomes" id="UP000006727"/>
    </source>
</evidence>
<reference evidence="1 3" key="2">
    <citation type="journal article" date="2018" name="Plant J.">
        <title>The Physcomitrella patens chromosome-scale assembly reveals moss genome structure and evolution.</title>
        <authorList>
            <person name="Lang D."/>
            <person name="Ullrich K.K."/>
            <person name="Murat F."/>
            <person name="Fuchs J."/>
            <person name="Jenkins J."/>
            <person name="Haas F.B."/>
            <person name="Piednoel M."/>
            <person name="Gundlach H."/>
            <person name="Van Bel M."/>
            <person name="Meyberg R."/>
            <person name="Vives C."/>
            <person name="Morata J."/>
            <person name="Symeonidi A."/>
            <person name="Hiss M."/>
            <person name="Muchero W."/>
            <person name="Kamisugi Y."/>
            <person name="Saleh O."/>
            <person name="Blanc G."/>
            <person name="Decker E.L."/>
            <person name="van Gessel N."/>
            <person name="Grimwood J."/>
            <person name="Hayes R.D."/>
            <person name="Graham S.W."/>
            <person name="Gunter L.E."/>
            <person name="McDaniel S.F."/>
            <person name="Hoernstein S.N.W."/>
            <person name="Larsson A."/>
            <person name="Li F.W."/>
            <person name="Perroud P.F."/>
            <person name="Phillips J."/>
            <person name="Ranjan P."/>
            <person name="Rokshar D.S."/>
            <person name="Rothfels C.J."/>
            <person name="Schneider L."/>
            <person name="Shu S."/>
            <person name="Stevenson D.W."/>
            <person name="Thummler F."/>
            <person name="Tillich M."/>
            <person name="Villarreal Aguilar J.C."/>
            <person name="Widiez T."/>
            <person name="Wong G.K."/>
            <person name="Wymore A."/>
            <person name="Zhang Y."/>
            <person name="Zimmer A.D."/>
            <person name="Quatrano R.S."/>
            <person name="Mayer K.F.X."/>
            <person name="Goodstein D."/>
            <person name="Casacuberta J.M."/>
            <person name="Vandepoele K."/>
            <person name="Reski R."/>
            <person name="Cuming A.C."/>
            <person name="Tuskan G.A."/>
            <person name="Maumus F."/>
            <person name="Salse J."/>
            <person name="Schmutz J."/>
            <person name="Rensing S.A."/>
        </authorList>
    </citation>
    <scope>NUCLEOTIDE SEQUENCE [LARGE SCALE GENOMIC DNA]</scope>
    <source>
        <strain evidence="2 3">cv. Gransden 2004</strain>
    </source>
</reference>
<reference evidence="1 3" key="1">
    <citation type="journal article" date="2008" name="Science">
        <title>The Physcomitrella genome reveals evolutionary insights into the conquest of land by plants.</title>
        <authorList>
            <person name="Rensing S."/>
            <person name="Lang D."/>
            <person name="Zimmer A."/>
            <person name="Terry A."/>
            <person name="Salamov A."/>
            <person name="Shapiro H."/>
            <person name="Nishiyama T."/>
            <person name="Perroud P.-F."/>
            <person name="Lindquist E."/>
            <person name="Kamisugi Y."/>
            <person name="Tanahashi T."/>
            <person name="Sakakibara K."/>
            <person name="Fujita T."/>
            <person name="Oishi K."/>
            <person name="Shin-I T."/>
            <person name="Kuroki Y."/>
            <person name="Toyoda A."/>
            <person name="Suzuki Y."/>
            <person name="Hashimoto A."/>
            <person name="Yamaguchi K."/>
            <person name="Sugano A."/>
            <person name="Kohara Y."/>
            <person name="Fujiyama A."/>
            <person name="Anterola A."/>
            <person name="Aoki S."/>
            <person name="Ashton N."/>
            <person name="Barbazuk W.B."/>
            <person name="Barker E."/>
            <person name="Bennetzen J."/>
            <person name="Bezanilla M."/>
            <person name="Blankenship R."/>
            <person name="Cho S.H."/>
            <person name="Dutcher S."/>
            <person name="Estelle M."/>
            <person name="Fawcett J.A."/>
            <person name="Gundlach H."/>
            <person name="Hanada K."/>
            <person name="Heyl A."/>
            <person name="Hicks K.A."/>
            <person name="Hugh J."/>
            <person name="Lohr M."/>
            <person name="Mayer K."/>
            <person name="Melkozernov A."/>
            <person name="Murata T."/>
            <person name="Nelson D."/>
            <person name="Pils B."/>
            <person name="Prigge M."/>
            <person name="Reiss B."/>
            <person name="Renner T."/>
            <person name="Rombauts S."/>
            <person name="Rushton P."/>
            <person name="Sanderfoot A."/>
            <person name="Schween G."/>
            <person name="Shiu S.-H."/>
            <person name="Stueber K."/>
            <person name="Theodoulou F.L."/>
            <person name="Tu H."/>
            <person name="Van de Peer Y."/>
            <person name="Verrier P.J."/>
            <person name="Waters E."/>
            <person name="Wood A."/>
            <person name="Yang L."/>
            <person name="Cove D."/>
            <person name="Cuming A."/>
            <person name="Hasebe M."/>
            <person name="Lucas S."/>
            <person name="Mishler D.B."/>
            <person name="Reski R."/>
            <person name="Grigoriev I."/>
            <person name="Quatrano R.S."/>
            <person name="Boore J.L."/>
        </authorList>
    </citation>
    <scope>NUCLEOTIDE SEQUENCE [LARGE SCALE GENOMIC DNA]</scope>
    <source>
        <strain evidence="2 3">cv. Gransden 2004</strain>
    </source>
</reference>
<keyword evidence="3" id="KW-1185">Reference proteome</keyword>
<dbReference type="PaxDb" id="3218-PP1S303_81V6.1"/>
<sequence>MAPETRGYTTRLGWCSRRRAFCFLKQYNAAPSGHSTTAVTRNATTPSVGPTILHRHGFCLVPHCTHNGIAICRCLSSSLPDSKTLNIFYFTVNPPQSQRRVLPLGVVRFFSTWLGRPSSSLVDVADSRRTRRRTHAFEDVQFVLHLEYWCNFIHVIYD</sequence>
<evidence type="ECO:0000313" key="1">
    <source>
        <dbReference type="EMBL" id="PNR29141.1"/>
    </source>
</evidence>
<proteinExistence type="predicted"/>
<protein>
    <submittedName>
        <fullName evidence="1 2">Uncharacterized protein</fullName>
    </submittedName>
</protein>
<dbReference type="AlphaFoldDB" id="A0A2K1IIN3"/>
<dbReference type="Proteomes" id="UP000006727">
    <property type="component" value="Chromosome 23"/>
</dbReference>
<name>A0A2K1IIN3_PHYPA</name>
<dbReference type="Gramene" id="Pp3c23_9532V3.1">
    <property type="protein sequence ID" value="Pp3c23_9532V3.1"/>
    <property type="gene ID" value="Pp3c23_9532"/>
</dbReference>
<dbReference type="EnsemblPlants" id="Pp3c23_9532V3.1">
    <property type="protein sequence ID" value="Pp3c23_9532V3.1"/>
    <property type="gene ID" value="Pp3c23_9532"/>
</dbReference>
<dbReference type="InParanoid" id="A0A2K1IIN3"/>
<gene>
    <name evidence="1" type="ORF">PHYPA_027833</name>
</gene>
<evidence type="ECO:0000313" key="2">
    <source>
        <dbReference type="EnsemblPlants" id="Pp3c23_9532V3.1"/>
    </source>
</evidence>
<accession>A0A2K1IIN3</accession>
<organism evidence="1">
    <name type="scientific">Physcomitrium patens</name>
    <name type="common">Spreading-leaved earth moss</name>
    <name type="synonym">Physcomitrella patens</name>
    <dbReference type="NCBI Taxonomy" id="3218"/>
    <lineage>
        <taxon>Eukaryota</taxon>
        <taxon>Viridiplantae</taxon>
        <taxon>Streptophyta</taxon>
        <taxon>Embryophyta</taxon>
        <taxon>Bryophyta</taxon>
        <taxon>Bryophytina</taxon>
        <taxon>Bryopsida</taxon>
        <taxon>Funariidae</taxon>
        <taxon>Funariales</taxon>
        <taxon>Funariaceae</taxon>
        <taxon>Physcomitrium</taxon>
    </lineage>
</organism>
<dbReference type="EMBL" id="ABEU02000023">
    <property type="protein sequence ID" value="PNR29141.1"/>
    <property type="molecule type" value="Genomic_DNA"/>
</dbReference>